<dbReference type="InterPro" id="IPR012951">
    <property type="entry name" value="BBE"/>
</dbReference>
<organism evidence="6 7">
    <name type="scientific">Cordyceps fumosorosea (strain ARSEF 2679)</name>
    <name type="common">Isaria fumosorosea</name>
    <dbReference type="NCBI Taxonomy" id="1081104"/>
    <lineage>
        <taxon>Eukaryota</taxon>
        <taxon>Fungi</taxon>
        <taxon>Dikarya</taxon>
        <taxon>Ascomycota</taxon>
        <taxon>Pezizomycotina</taxon>
        <taxon>Sordariomycetes</taxon>
        <taxon>Hypocreomycetidae</taxon>
        <taxon>Hypocreales</taxon>
        <taxon>Cordycipitaceae</taxon>
        <taxon>Cordyceps</taxon>
    </lineage>
</organism>
<dbReference type="Proteomes" id="UP000076744">
    <property type="component" value="Unassembled WGS sequence"/>
</dbReference>
<evidence type="ECO:0000256" key="4">
    <source>
        <dbReference type="ARBA" id="ARBA00023002"/>
    </source>
</evidence>
<evidence type="ECO:0000313" key="7">
    <source>
        <dbReference type="Proteomes" id="UP000076744"/>
    </source>
</evidence>
<keyword evidence="7" id="KW-1185">Reference proteome</keyword>
<dbReference type="RefSeq" id="XP_018700582.1">
    <property type="nucleotide sequence ID" value="XM_018852256.1"/>
</dbReference>
<dbReference type="Pfam" id="PF01565">
    <property type="entry name" value="FAD_binding_4"/>
    <property type="match status" value="1"/>
</dbReference>
<dbReference type="InterPro" id="IPR006093">
    <property type="entry name" value="Oxy_OxRdtase_FAD_BS"/>
</dbReference>
<dbReference type="GO" id="GO:0016491">
    <property type="term" value="F:oxidoreductase activity"/>
    <property type="evidence" value="ECO:0007669"/>
    <property type="project" value="UniProtKB-KW"/>
</dbReference>
<dbReference type="STRING" id="1081104.A0A167LZ66"/>
<comment type="similarity">
    <text evidence="1">Belongs to the oxygen-dependent FAD-linked oxidoreductase family.</text>
</comment>
<evidence type="ECO:0000256" key="3">
    <source>
        <dbReference type="ARBA" id="ARBA00022827"/>
    </source>
</evidence>
<keyword evidence="2" id="KW-0285">Flavoprotein</keyword>
<dbReference type="InterPro" id="IPR006094">
    <property type="entry name" value="Oxid_FAD_bind_N"/>
</dbReference>
<evidence type="ECO:0000256" key="1">
    <source>
        <dbReference type="ARBA" id="ARBA00005466"/>
    </source>
</evidence>
<reference evidence="6 7" key="1">
    <citation type="journal article" date="2016" name="Genome Biol. Evol.">
        <title>Divergent and convergent evolution of fungal pathogenicity.</title>
        <authorList>
            <person name="Shang Y."/>
            <person name="Xiao G."/>
            <person name="Zheng P."/>
            <person name="Cen K."/>
            <person name="Zhan S."/>
            <person name="Wang C."/>
        </authorList>
    </citation>
    <scope>NUCLEOTIDE SEQUENCE [LARGE SCALE GENOMIC DNA]</scope>
    <source>
        <strain evidence="6 7">ARSEF 2679</strain>
    </source>
</reference>
<proteinExistence type="inferred from homology"/>
<comment type="caution">
    <text evidence="6">The sequence shown here is derived from an EMBL/GenBank/DDBJ whole genome shotgun (WGS) entry which is preliminary data.</text>
</comment>
<dbReference type="SUPFAM" id="SSF56176">
    <property type="entry name" value="FAD-binding/transporter-associated domain-like"/>
    <property type="match status" value="1"/>
</dbReference>
<dbReference type="InterPro" id="IPR050416">
    <property type="entry name" value="FAD-linked_Oxidoreductase"/>
</dbReference>
<dbReference type="OrthoDB" id="415825at2759"/>
<dbReference type="AlphaFoldDB" id="A0A167LZ66"/>
<dbReference type="InterPro" id="IPR036318">
    <property type="entry name" value="FAD-bd_PCMH-like_sf"/>
</dbReference>
<evidence type="ECO:0000259" key="5">
    <source>
        <dbReference type="PROSITE" id="PS51387"/>
    </source>
</evidence>
<dbReference type="PROSITE" id="PS51387">
    <property type="entry name" value="FAD_PCMH"/>
    <property type="match status" value="1"/>
</dbReference>
<dbReference type="PANTHER" id="PTHR42973:SF17">
    <property type="entry name" value="OXIDASE, PUTATIVE (AFU_ORTHOLOGUE AFUA_6G14340)-RELATED"/>
    <property type="match status" value="1"/>
</dbReference>
<evidence type="ECO:0000256" key="2">
    <source>
        <dbReference type="ARBA" id="ARBA00022630"/>
    </source>
</evidence>
<name>A0A167LZ66_CORFA</name>
<dbReference type="InterPro" id="IPR016169">
    <property type="entry name" value="FAD-bd_PCMH_sub2"/>
</dbReference>
<dbReference type="EMBL" id="AZHB01000033">
    <property type="protein sequence ID" value="OAA53714.1"/>
    <property type="molecule type" value="Genomic_DNA"/>
</dbReference>
<gene>
    <name evidence="6" type="ORF">ISF_08653</name>
</gene>
<feature type="domain" description="FAD-binding PCMH-type" evidence="5">
    <location>
        <begin position="43"/>
        <end position="216"/>
    </location>
</feature>
<evidence type="ECO:0000313" key="6">
    <source>
        <dbReference type="EMBL" id="OAA53714.1"/>
    </source>
</evidence>
<keyword evidence="4" id="KW-0560">Oxidoreductase</keyword>
<accession>A0A167LZ66</accession>
<dbReference type="PANTHER" id="PTHR42973">
    <property type="entry name" value="BINDING OXIDOREDUCTASE, PUTATIVE (AFU_ORTHOLOGUE AFUA_1G17690)-RELATED"/>
    <property type="match status" value="1"/>
</dbReference>
<dbReference type="GeneID" id="30024945"/>
<dbReference type="Gene3D" id="3.30.465.10">
    <property type="match status" value="1"/>
</dbReference>
<dbReference type="InterPro" id="IPR016166">
    <property type="entry name" value="FAD-bd_PCMH"/>
</dbReference>
<dbReference type="GO" id="GO:0071949">
    <property type="term" value="F:FAD binding"/>
    <property type="evidence" value="ECO:0007669"/>
    <property type="project" value="InterPro"/>
</dbReference>
<protein>
    <submittedName>
        <fullName evidence="6">FAD-binding, type 2</fullName>
    </submittedName>
</protein>
<keyword evidence="3" id="KW-0274">FAD</keyword>
<dbReference type="PROSITE" id="PS00862">
    <property type="entry name" value="OX2_COVAL_FAD"/>
    <property type="match status" value="1"/>
</dbReference>
<dbReference type="Gene3D" id="3.40.462.20">
    <property type="match status" value="1"/>
</dbReference>
<dbReference type="Pfam" id="PF08031">
    <property type="entry name" value="BBE"/>
    <property type="match status" value="1"/>
</dbReference>
<sequence length="473" mass="50884">MGNNPSTPMASCLGAICPTTDCVAFPNRATYQTNWVVPYNLDVPVTPAAVIRPNSTADVAAAVKCAVQHGYQVQAKSGGHSYANFGLGGGDGGLMIDLRNLQHFSMDNSTWQASFGSGFLLGKLDQHLHANGNRAMAHGTCPGVGIGGHATIGGIGPSSRLWGTALDHVVEVEVVTADGAVQRASRTQNPDLFWAIRGAGASFGIVTEFVVRTEEAPRDVVEYTYSAHLGAQSDMAPLYKQWQALVADPQLDRRFASLFIAEPLGVLVTGTFYGTMEEFHASGIPDRLPQASTGVSVTVTDWLGSLAHVAETVGLYLSNFSVKFVSRSLALRREDLLGDAAVDELFNYMGSANADTPLWFVIFDNEGGAIADVPDEDSAYPHRDKLVMYQSYSVGLAGVSDKMVKFVDGVQERVRAGAPEAKTTYAGYINANLDRSTAQHFYWGDKLPKLRDLKKRFDPGNVFRNPQSIDPAE</sequence>